<dbReference type="VEuPathDB" id="ToxoDB:ETH_00033960"/>
<dbReference type="Pfam" id="PF01088">
    <property type="entry name" value="Peptidase_C12"/>
    <property type="match status" value="1"/>
</dbReference>
<dbReference type="InterPro" id="IPR001578">
    <property type="entry name" value="Peptidase_C12_UCH"/>
</dbReference>
<dbReference type="AlphaFoldDB" id="U6KZ89"/>
<comment type="catalytic activity">
    <reaction evidence="1">
        <text>Thiol-dependent hydrolysis of ester, thioester, amide, peptide and isopeptide bonds formed by the C-terminal Gly of ubiquitin (a 76-residue protein attached to proteins as an intracellular targeting signal).</text>
        <dbReference type="EC" id="3.4.19.12"/>
    </reaction>
</comment>
<dbReference type="EC" id="3.4.19.12" evidence="3"/>
<dbReference type="SUPFAM" id="SSF54001">
    <property type="entry name" value="Cysteine proteinases"/>
    <property type="match status" value="1"/>
</dbReference>
<dbReference type="EMBL" id="HG675319">
    <property type="protein sequence ID" value="CDJ40825.1"/>
    <property type="molecule type" value="Genomic_DNA"/>
</dbReference>
<evidence type="ECO:0000313" key="11">
    <source>
        <dbReference type="Proteomes" id="UP000030747"/>
    </source>
</evidence>
<evidence type="ECO:0000313" key="10">
    <source>
        <dbReference type="EMBL" id="CDJ40825.1"/>
    </source>
</evidence>
<evidence type="ECO:0000259" key="9">
    <source>
        <dbReference type="PROSITE" id="PS52048"/>
    </source>
</evidence>
<feature type="domain" description="UCH catalytic" evidence="9">
    <location>
        <begin position="1"/>
        <end position="59"/>
    </location>
</feature>
<dbReference type="GeneID" id="25255858"/>
<evidence type="ECO:0000256" key="1">
    <source>
        <dbReference type="ARBA" id="ARBA00000707"/>
    </source>
</evidence>
<evidence type="ECO:0000256" key="7">
    <source>
        <dbReference type="ARBA" id="ARBA00022807"/>
    </source>
</evidence>
<dbReference type="PANTHER" id="PTHR10589">
    <property type="entry name" value="UBIQUITIN CARBOXYL-TERMINAL HYDROLASE"/>
    <property type="match status" value="1"/>
</dbReference>
<dbReference type="MEROPS" id="C12.005"/>
<dbReference type="GO" id="GO:0004843">
    <property type="term" value="F:cysteine-type deubiquitinase activity"/>
    <property type="evidence" value="ECO:0007669"/>
    <property type="project" value="UniProtKB-EC"/>
</dbReference>
<keyword evidence="6" id="KW-0378">Hydrolase</keyword>
<evidence type="ECO:0000256" key="6">
    <source>
        <dbReference type="ARBA" id="ARBA00022801"/>
    </source>
</evidence>
<dbReference type="GO" id="GO:0016579">
    <property type="term" value="P:protein deubiquitination"/>
    <property type="evidence" value="ECO:0007669"/>
    <property type="project" value="TreeGrafter"/>
</dbReference>
<proteinExistence type="inferred from homology"/>
<evidence type="ECO:0000256" key="8">
    <source>
        <dbReference type="PROSITE-ProRule" id="PRU01393"/>
    </source>
</evidence>
<dbReference type="InterPro" id="IPR036959">
    <property type="entry name" value="Peptidase_C12_UCH_sf"/>
</dbReference>
<comment type="caution">
    <text evidence="8">Lacks conserved residue(s) required for the propagation of feature annotation.</text>
</comment>
<evidence type="ECO:0000256" key="4">
    <source>
        <dbReference type="ARBA" id="ARBA00022670"/>
    </source>
</evidence>
<dbReference type="Proteomes" id="UP000030747">
    <property type="component" value="Unassembled WGS sequence"/>
</dbReference>
<evidence type="ECO:0000256" key="2">
    <source>
        <dbReference type="ARBA" id="ARBA00009326"/>
    </source>
</evidence>
<keyword evidence="11" id="KW-1185">Reference proteome</keyword>
<dbReference type="VEuPathDB" id="ToxoDB:ETH2_0403100"/>
<keyword evidence="5" id="KW-0833">Ubl conjugation pathway</keyword>
<dbReference type="InterPro" id="IPR038765">
    <property type="entry name" value="Papain-like_cys_pep_sf"/>
</dbReference>
<comment type="similarity">
    <text evidence="2 8">Belongs to the peptidase C12 family.</text>
</comment>
<dbReference type="PANTHER" id="PTHR10589:SF16">
    <property type="entry name" value="UBIQUITIN CARBOXYL-TERMINAL HYDROLASE ISOZYME L5"/>
    <property type="match status" value="1"/>
</dbReference>
<dbReference type="GO" id="GO:0006511">
    <property type="term" value="P:ubiquitin-dependent protein catabolic process"/>
    <property type="evidence" value="ECO:0007669"/>
    <property type="project" value="InterPro"/>
</dbReference>
<sequence>MKGEAIGSCEAIRAAHNSFRPNLSFEIPEKKNKTEKEAFHFVSYVPHKNAVYELDGLKE</sequence>
<organism evidence="10 11">
    <name type="scientific">Eimeria tenella</name>
    <name type="common">Coccidian parasite</name>
    <dbReference type="NCBI Taxonomy" id="5802"/>
    <lineage>
        <taxon>Eukaryota</taxon>
        <taxon>Sar</taxon>
        <taxon>Alveolata</taxon>
        <taxon>Apicomplexa</taxon>
        <taxon>Conoidasida</taxon>
        <taxon>Coccidia</taxon>
        <taxon>Eucoccidiorida</taxon>
        <taxon>Eimeriorina</taxon>
        <taxon>Eimeriidae</taxon>
        <taxon>Eimeria</taxon>
    </lineage>
</organism>
<dbReference type="OrthoDB" id="1924260at2759"/>
<accession>U6KZ89</accession>
<evidence type="ECO:0000256" key="5">
    <source>
        <dbReference type="ARBA" id="ARBA00022786"/>
    </source>
</evidence>
<dbReference type="Gene3D" id="3.40.532.10">
    <property type="entry name" value="Peptidase C12, ubiquitin carboxyl-terminal hydrolase"/>
    <property type="match status" value="1"/>
</dbReference>
<keyword evidence="4" id="KW-0645">Protease</keyword>
<dbReference type="GO" id="GO:0005737">
    <property type="term" value="C:cytoplasm"/>
    <property type="evidence" value="ECO:0007669"/>
    <property type="project" value="TreeGrafter"/>
</dbReference>
<dbReference type="PROSITE" id="PS52048">
    <property type="entry name" value="UCH_DOMAIN"/>
    <property type="match status" value="1"/>
</dbReference>
<reference evidence="10" key="1">
    <citation type="submission" date="2013-10" db="EMBL/GenBank/DDBJ databases">
        <title>Genomic analysis of the causative agents of coccidiosis in chickens.</title>
        <authorList>
            <person name="Reid A.J."/>
            <person name="Blake D."/>
            <person name="Billington K."/>
            <person name="Browne H."/>
            <person name="Dunn M."/>
            <person name="Hung S."/>
            <person name="Kawahara F."/>
            <person name="Miranda-Saavedra D."/>
            <person name="Mourier T."/>
            <person name="Nagra H."/>
            <person name="Otto T.D."/>
            <person name="Rawlings N."/>
            <person name="Sanchez A."/>
            <person name="Sanders M."/>
            <person name="Subramaniam C."/>
            <person name="Tay Y."/>
            <person name="Dear P."/>
            <person name="Doerig C."/>
            <person name="Gruber A."/>
            <person name="Parkinson J."/>
            <person name="Shirley M."/>
            <person name="Wan K.L."/>
            <person name="Berriman M."/>
            <person name="Tomley F."/>
            <person name="Pain A."/>
        </authorList>
    </citation>
    <scope>NUCLEOTIDE SEQUENCE [LARGE SCALE GENOMIC DNA]</scope>
    <source>
        <strain evidence="10">Houghton</strain>
    </source>
</reference>
<gene>
    <name evidence="10" type="ORF">ETH_00033960</name>
</gene>
<protein>
    <recommendedName>
        <fullName evidence="3">ubiquitinyl hydrolase 1</fullName>
        <ecNumber evidence="3">3.4.19.12</ecNumber>
    </recommendedName>
</protein>
<name>U6KZ89_EIMTE</name>
<keyword evidence="7" id="KW-0788">Thiol protease</keyword>
<dbReference type="RefSeq" id="XP_013231575.1">
    <property type="nucleotide sequence ID" value="XM_013376121.1"/>
</dbReference>
<evidence type="ECO:0000256" key="3">
    <source>
        <dbReference type="ARBA" id="ARBA00012759"/>
    </source>
</evidence>
<feature type="non-terminal residue" evidence="10">
    <location>
        <position position="59"/>
    </location>
</feature>
<reference evidence="10" key="2">
    <citation type="submission" date="2013-10" db="EMBL/GenBank/DDBJ databases">
        <authorList>
            <person name="Aslett M."/>
        </authorList>
    </citation>
    <scope>NUCLEOTIDE SEQUENCE [LARGE SCALE GENOMIC DNA]</scope>
    <source>
        <strain evidence="10">Houghton</strain>
    </source>
</reference>